<accession>A0ABQ8YR06</accession>
<protein>
    <submittedName>
        <fullName evidence="1">Guanine nucleotide exchange c9orf72</fullName>
    </submittedName>
</protein>
<evidence type="ECO:0000313" key="2">
    <source>
        <dbReference type="Proteomes" id="UP001150062"/>
    </source>
</evidence>
<organism evidence="1 2">
    <name type="scientific">Anaeramoeba flamelloides</name>
    <dbReference type="NCBI Taxonomy" id="1746091"/>
    <lineage>
        <taxon>Eukaryota</taxon>
        <taxon>Metamonada</taxon>
        <taxon>Anaeramoebidae</taxon>
        <taxon>Anaeramoeba</taxon>
    </lineage>
</organism>
<dbReference type="InterPro" id="IPR027819">
    <property type="entry name" value="C9orf72"/>
</dbReference>
<reference evidence="1" key="1">
    <citation type="submission" date="2022-08" db="EMBL/GenBank/DDBJ databases">
        <title>Novel sulfate-reducing endosymbionts in the free-living metamonad Anaeramoeba.</title>
        <authorList>
            <person name="Jerlstrom-Hultqvist J."/>
            <person name="Cepicka I."/>
            <person name="Gallot-Lavallee L."/>
            <person name="Salas-Leiva D."/>
            <person name="Curtis B.A."/>
            <person name="Zahonova K."/>
            <person name="Pipaliya S."/>
            <person name="Dacks J."/>
            <person name="Roger A.J."/>
        </authorList>
    </citation>
    <scope>NUCLEOTIDE SEQUENCE</scope>
    <source>
        <strain evidence="1">Schooner1</strain>
    </source>
</reference>
<keyword evidence="2" id="KW-1185">Reference proteome</keyword>
<comment type="caution">
    <text evidence="1">The sequence shown here is derived from an EMBL/GenBank/DDBJ whole genome shotgun (WGS) entry which is preliminary data.</text>
</comment>
<sequence>MTSTFVSDLFLQGMYSVELQTEELILSWFPSTIVDLENGKVFQTEKYHDHIYLSQNLRKLQTYNTLKDNAPELFKNPKILFEHIWQSNKPKLNQVLDSIHEVKKDTKFVKKFLLKLNKLPTSLRSNYINHWVDYIYSKAFTLAQMVKTKSINNENKKLTDKTINKIKKNLDIKDEEEFFMILATAEKMKSGIYALFFNDQNLKEQMVQNMFYGDLEFEL</sequence>
<gene>
    <name evidence="1" type="ORF">M0813_19067</name>
</gene>
<dbReference type="EMBL" id="JAOAOG010000130">
    <property type="protein sequence ID" value="KAJ6247020.1"/>
    <property type="molecule type" value="Genomic_DNA"/>
</dbReference>
<dbReference type="PROSITE" id="PS51835">
    <property type="entry name" value="DENN_C9ORF72"/>
    <property type="match status" value="1"/>
</dbReference>
<name>A0ABQ8YR06_9EUKA</name>
<dbReference type="Proteomes" id="UP001150062">
    <property type="component" value="Unassembled WGS sequence"/>
</dbReference>
<dbReference type="PANTHER" id="PTHR31855:SF2">
    <property type="entry name" value="GUANINE NUCLEOTIDE EXCHANGE FACTOR C9ORF72"/>
    <property type="match status" value="1"/>
</dbReference>
<dbReference type="PANTHER" id="PTHR31855">
    <property type="entry name" value="GUANINE NUCLEOTIDE EXCHANGE C9ORF72"/>
    <property type="match status" value="1"/>
</dbReference>
<proteinExistence type="predicted"/>
<evidence type="ECO:0000313" key="1">
    <source>
        <dbReference type="EMBL" id="KAJ6247020.1"/>
    </source>
</evidence>